<feature type="domain" description="DUF6699" evidence="2">
    <location>
        <begin position="80"/>
        <end position="212"/>
    </location>
</feature>
<reference evidence="3" key="1">
    <citation type="submission" date="2023-03" db="EMBL/GenBank/DDBJ databases">
        <title>Massive genome expansion in bonnet fungi (Mycena s.s.) driven by repeated elements and novel gene families across ecological guilds.</title>
        <authorList>
            <consortium name="Lawrence Berkeley National Laboratory"/>
            <person name="Harder C.B."/>
            <person name="Miyauchi S."/>
            <person name="Viragh M."/>
            <person name="Kuo A."/>
            <person name="Thoen E."/>
            <person name="Andreopoulos B."/>
            <person name="Lu D."/>
            <person name="Skrede I."/>
            <person name="Drula E."/>
            <person name="Henrissat B."/>
            <person name="Morin E."/>
            <person name="Kohler A."/>
            <person name="Barry K."/>
            <person name="LaButti K."/>
            <person name="Morin E."/>
            <person name="Salamov A."/>
            <person name="Lipzen A."/>
            <person name="Mereny Z."/>
            <person name="Hegedus B."/>
            <person name="Baldrian P."/>
            <person name="Stursova M."/>
            <person name="Weitz H."/>
            <person name="Taylor A."/>
            <person name="Grigoriev I.V."/>
            <person name="Nagy L.G."/>
            <person name="Martin F."/>
            <person name="Kauserud H."/>
        </authorList>
    </citation>
    <scope>NUCLEOTIDE SEQUENCE</scope>
    <source>
        <strain evidence="3">CBHHK200</strain>
    </source>
</reference>
<comment type="caution">
    <text evidence="3">The sequence shown here is derived from an EMBL/GenBank/DDBJ whole genome shotgun (WGS) entry which is preliminary data.</text>
</comment>
<feature type="compositionally biased region" description="Polar residues" evidence="1">
    <location>
        <begin position="9"/>
        <end position="33"/>
    </location>
</feature>
<sequence>MPARHVRFSTENTFHSPPPQLSWSNSSETSSAGPVTPPSLPYVSLPGPTPYAPRRAHTISSSGAKGRAHNLVAFTPSPLLNYDISIHPSAITTHFQGVSSAGFLEPAVYPPQRTITITTPHLPWSIAVAASNGRYVTVSDALNAIYRALRTNVTSAEFHRLGSQKLQRRVTEAYTHRYMRLQGHRGYAEEKSHGVKRVDFLMGCTKFHGLSASGAPDVWRLHVS</sequence>
<accession>A0AAD6WW91</accession>
<gene>
    <name evidence="3" type="ORF">C8F04DRAFT_1115630</name>
</gene>
<dbReference type="EMBL" id="JARJCM010000098">
    <property type="protein sequence ID" value="KAJ7029693.1"/>
    <property type="molecule type" value="Genomic_DNA"/>
</dbReference>
<dbReference type="InterPro" id="IPR046522">
    <property type="entry name" value="DUF6699"/>
</dbReference>
<keyword evidence="4" id="KW-1185">Reference proteome</keyword>
<protein>
    <recommendedName>
        <fullName evidence="2">DUF6699 domain-containing protein</fullName>
    </recommendedName>
</protein>
<feature type="region of interest" description="Disordered" evidence="1">
    <location>
        <begin position="1"/>
        <end position="47"/>
    </location>
</feature>
<evidence type="ECO:0000313" key="3">
    <source>
        <dbReference type="EMBL" id="KAJ7029693.1"/>
    </source>
</evidence>
<dbReference type="AlphaFoldDB" id="A0AAD6WW91"/>
<dbReference type="Pfam" id="PF20415">
    <property type="entry name" value="DUF6699"/>
    <property type="match status" value="1"/>
</dbReference>
<dbReference type="Proteomes" id="UP001218188">
    <property type="component" value="Unassembled WGS sequence"/>
</dbReference>
<name>A0AAD6WW91_9AGAR</name>
<evidence type="ECO:0000313" key="4">
    <source>
        <dbReference type="Proteomes" id="UP001218188"/>
    </source>
</evidence>
<organism evidence="3 4">
    <name type="scientific">Mycena alexandri</name>
    <dbReference type="NCBI Taxonomy" id="1745969"/>
    <lineage>
        <taxon>Eukaryota</taxon>
        <taxon>Fungi</taxon>
        <taxon>Dikarya</taxon>
        <taxon>Basidiomycota</taxon>
        <taxon>Agaricomycotina</taxon>
        <taxon>Agaricomycetes</taxon>
        <taxon>Agaricomycetidae</taxon>
        <taxon>Agaricales</taxon>
        <taxon>Marasmiineae</taxon>
        <taxon>Mycenaceae</taxon>
        <taxon>Mycena</taxon>
    </lineage>
</organism>
<evidence type="ECO:0000256" key="1">
    <source>
        <dbReference type="SAM" id="MobiDB-lite"/>
    </source>
</evidence>
<evidence type="ECO:0000259" key="2">
    <source>
        <dbReference type="Pfam" id="PF20415"/>
    </source>
</evidence>
<proteinExistence type="predicted"/>